<name>B0XTR6_ASPFC</name>
<gene>
    <name evidence="1" type="ORF">AFUB_029680</name>
</gene>
<dbReference type="VEuPathDB" id="FungiDB:AFUB_029680"/>
<accession>B0XTR6</accession>
<reference evidence="1 2" key="1">
    <citation type="journal article" date="2008" name="PLoS Genet.">
        <title>Genomic islands in the pathogenic filamentous fungus Aspergillus fumigatus.</title>
        <authorList>
            <person name="Fedorova N.D."/>
            <person name="Khaldi N."/>
            <person name="Joardar V.S."/>
            <person name="Maiti R."/>
            <person name="Amedeo P."/>
            <person name="Anderson M.J."/>
            <person name="Crabtree J."/>
            <person name="Silva J.C."/>
            <person name="Badger J.H."/>
            <person name="Albarraq A."/>
            <person name="Angiuoli S."/>
            <person name="Bussey H."/>
            <person name="Bowyer P."/>
            <person name="Cotty P.J."/>
            <person name="Dyer P.S."/>
            <person name="Egan A."/>
            <person name="Galens K."/>
            <person name="Fraser-Liggett C.M."/>
            <person name="Haas B.J."/>
            <person name="Inman J.M."/>
            <person name="Kent R."/>
            <person name="Lemieux S."/>
            <person name="Malavazi I."/>
            <person name="Orvis J."/>
            <person name="Roemer T."/>
            <person name="Ronning C.M."/>
            <person name="Sundaram J.P."/>
            <person name="Sutton G."/>
            <person name="Turner G."/>
            <person name="Venter J.C."/>
            <person name="White O.R."/>
            <person name="Whitty B.R."/>
            <person name="Youngman P."/>
            <person name="Wolfe K.H."/>
            <person name="Goldman G.H."/>
            <person name="Wortman J.R."/>
            <person name="Jiang B."/>
            <person name="Denning D.W."/>
            <person name="Nierman W.C."/>
        </authorList>
    </citation>
    <scope>NUCLEOTIDE SEQUENCE [LARGE SCALE GENOMIC DNA]</scope>
    <source>
        <strain evidence="2">CBS 144.89 / FGSC A1163 / CEA10</strain>
    </source>
</reference>
<dbReference type="AlphaFoldDB" id="B0XTR6"/>
<organism evidence="1 2">
    <name type="scientific">Aspergillus fumigatus (strain CBS 144.89 / FGSC A1163 / CEA10)</name>
    <name type="common">Neosartorya fumigata</name>
    <dbReference type="NCBI Taxonomy" id="451804"/>
    <lineage>
        <taxon>Eukaryota</taxon>
        <taxon>Fungi</taxon>
        <taxon>Dikarya</taxon>
        <taxon>Ascomycota</taxon>
        <taxon>Pezizomycotina</taxon>
        <taxon>Eurotiomycetes</taxon>
        <taxon>Eurotiomycetidae</taxon>
        <taxon>Eurotiales</taxon>
        <taxon>Aspergillaceae</taxon>
        <taxon>Aspergillus</taxon>
        <taxon>Aspergillus subgen. Fumigati</taxon>
    </lineage>
</organism>
<evidence type="ECO:0000313" key="2">
    <source>
        <dbReference type="Proteomes" id="UP000001699"/>
    </source>
</evidence>
<keyword evidence="2" id="KW-1185">Reference proteome</keyword>
<proteinExistence type="predicted"/>
<dbReference type="EMBL" id="DS499595">
    <property type="protein sequence ID" value="EDP54908.1"/>
    <property type="molecule type" value="Genomic_DNA"/>
</dbReference>
<sequence length="191" mass="20317">MRRNDANLDHLGSNKSNATSPALGRVVQNVVDVEVRILSSQHIQLLLKEDVIWVDIGEDQVQFGGVVAAIARAVANNGLDDLQHGGDASTTSNHTNVTAHVRSVDHGTLGTAHFHGIANLQGGQVLGNVTLGIGLYEQIKVTGLIVRRNGSVGADNFFRLTLDSGSEGDVLTNGVENFSGLCRGRDCWSVR</sequence>
<dbReference type="HOGENOM" id="CLU_1421128_0_0_1"/>
<dbReference type="Proteomes" id="UP000001699">
    <property type="component" value="Unassembled WGS sequence"/>
</dbReference>
<evidence type="ECO:0000313" key="1">
    <source>
        <dbReference type="EMBL" id="EDP54908.1"/>
    </source>
</evidence>
<protein>
    <submittedName>
        <fullName evidence="1">Uncharacterized protein</fullName>
    </submittedName>
</protein>